<evidence type="ECO:0000313" key="2">
    <source>
        <dbReference type="Proteomes" id="UP000627166"/>
    </source>
</evidence>
<dbReference type="Proteomes" id="UP000627166">
    <property type="component" value="Unassembled WGS sequence"/>
</dbReference>
<evidence type="ECO:0000313" key="1">
    <source>
        <dbReference type="EMBL" id="MBD8048812.1"/>
    </source>
</evidence>
<comment type="caution">
    <text evidence="1">The sequence shown here is derived from an EMBL/GenBank/DDBJ whole genome shotgun (WGS) entry which is preliminary data.</text>
</comment>
<sequence length="74" mass="8330">MIKILFNNPYAMQNHTALKGFINGKFIVHNCGYFSVITENFKIATVATNSVHCITSNYIISPKKLFPSHLIDKA</sequence>
<reference evidence="1 2" key="1">
    <citation type="submission" date="2020-08" db="EMBL/GenBank/DDBJ databases">
        <title>A Genomic Blueprint of the Chicken Gut Microbiome.</title>
        <authorList>
            <person name="Gilroy R."/>
            <person name="Ravi A."/>
            <person name="Getino M."/>
            <person name="Pursley I."/>
            <person name="Horton D.L."/>
            <person name="Alikhan N.-F."/>
            <person name="Baker D."/>
            <person name="Gharbi K."/>
            <person name="Hall N."/>
            <person name="Watson M."/>
            <person name="Adriaenssens E.M."/>
            <person name="Foster-Nyarko E."/>
            <person name="Jarju S."/>
            <person name="Secka A."/>
            <person name="Antonio M."/>
            <person name="Oren A."/>
            <person name="Chaudhuri R."/>
            <person name="La Ragione R.M."/>
            <person name="Hildebrand F."/>
            <person name="Pallen M.J."/>
        </authorList>
    </citation>
    <scope>NUCLEOTIDE SEQUENCE [LARGE SCALE GENOMIC DNA]</scope>
    <source>
        <strain evidence="1 2">N37</strain>
    </source>
</reference>
<proteinExistence type="predicted"/>
<protein>
    <submittedName>
        <fullName evidence="1">Uncharacterized protein</fullName>
    </submittedName>
</protein>
<dbReference type="EMBL" id="JACSQB010000179">
    <property type="protein sequence ID" value="MBD8048812.1"/>
    <property type="molecule type" value="Genomic_DNA"/>
</dbReference>
<dbReference type="RefSeq" id="WP_191741742.1">
    <property type="nucleotide sequence ID" value="NZ_JACSQB010000179.1"/>
</dbReference>
<organism evidence="1 2">
    <name type="scientific">Clostridium faecium</name>
    <dbReference type="NCBI Taxonomy" id="2762223"/>
    <lineage>
        <taxon>Bacteria</taxon>
        <taxon>Bacillati</taxon>
        <taxon>Bacillota</taxon>
        <taxon>Clostridia</taxon>
        <taxon>Eubacteriales</taxon>
        <taxon>Clostridiaceae</taxon>
        <taxon>Clostridium</taxon>
    </lineage>
</organism>
<keyword evidence="2" id="KW-1185">Reference proteome</keyword>
<accession>A0ABR8YX06</accession>
<gene>
    <name evidence="1" type="ORF">H9637_17575</name>
</gene>
<name>A0ABR8YX06_9CLOT</name>